<reference evidence="4" key="2">
    <citation type="journal article" date="2024" name="Nature">
        <title>Anoxygenic phototroph of the Chloroflexota uses a type I reaction centre.</title>
        <authorList>
            <person name="Tsuji J.M."/>
            <person name="Shaw N.A."/>
            <person name="Nagashima S."/>
            <person name="Venkiteswaran J.J."/>
            <person name="Schiff S.L."/>
            <person name="Watanabe T."/>
            <person name="Fukui M."/>
            <person name="Hanada S."/>
            <person name="Tank M."/>
            <person name="Neufeld J.D."/>
        </authorList>
    </citation>
    <scope>NUCLEOTIDE SEQUENCE</scope>
    <source>
        <strain evidence="4">L227-S17</strain>
    </source>
</reference>
<sequence>MAKPKDIAKGKEPSKKKSRRGLFLLLFVASVLVVVWLKRRNAKTSQPEKTMDTPSQTTYKQKKDIPEIEEAE</sequence>
<organism evidence="3 5">
    <name type="scientific">Candidatus Chlorohelix allophototropha</name>
    <dbReference type="NCBI Taxonomy" id="3003348"/>
    <lineage>
        <taxon>Bacteria</taxon>
        <taxon>Bacillati</taxon>
        <taxon>Chloroflexota</taxon>
        <taxon>Chloroflexia</taxon>
        <taxon>Candidatus Chloroheliales</taxon>
        <taxon>Candidatus Chloroheliaceae</taxon>
        <taxon>Candidatus Chlorohelix</taxon>
    </lineage>
</organism>
<accession>A0A8T7M1T6</accession>
<evidence type="ECO:0000256" key="1">
    <source>
        <dbReference type="SAM" id="MobiDB-lite"/>
    </source>
</evidence>
<feature type="transmembrane region" description="Helical" evidence="2">
    <location>
        <begin position="21"/>
        <end position="37"/>
    </location>
</feature>
<dbReference type="Proteomes" id="UP000521676">
    <property type="component" value="Unassembled WGS sequence"/>
</dbReference>
<dbReference type="EMBL" id="JACATZ010000001">
    <property type="protein sequence ID" value="NWJ45721.1"/>
    <property type="molecule type" value="Genomic_DNA"/>
</dbReference>
<name>A0A8T7M1T6_9CHLR</name>
<evidence type="ECO:0000313" key="5">
    <source>
        <dbReference type="Proteomes" id="UP000521676"/>
    </source>
</evidence>
<keyword evidence="6" id="KW-1185">Reference proteome</keyword>
<feature type="region of interest" description="Disordered" evidence="1">
    <location>
        <begin position="42"/>
        <end position="72"/>
    </location>
</feature>
<evidence type="ECO:0000313" key="6">
    <source>
        <dbReference type="Proteomes" id="UP001431572"/>
    </source>
</evidence>
<evidence type="ECO:0000313" key="4">
    <source>
        <dbReference type="EMBL" id="WJW67590.1"/>
    </source>
</evidence>
<keyword evidence="2" id="KW-0812">Transmembrane</keyword>
<reference evidence="3 5" key="1">
    <citation type="submission" date="2020-06" db="EMBL/GenBank/DDBJ databases">
        <title>Anoxygenic phototrophic Chloroflexota member uses a Type I reaction center.</title>
        <authorList>
            <person name="Tsuji J.M."/>
            <person name="Shaw N.A."/>
            <person name="Nagashima S."/>
            <person name="Venkiteswaran J."/>
            <person name="Schiff S.L."/>
            <person name="Hanada S."/>
            <person name="Tank M."/>
            <person name="Neufeld J.D."/>
        </authorList>
    </citation>
    <scope>NUCLEOTIDE SEQUENCE [LARGE SCALE GENOMIC DNA]</scope>
    <source>
        <strain evidence="3">L227-S17</strain>
    </source>
</reference>
<dbReference type="Proteomes" id="UP001431572">
    <property type="component" value="Chromosome 1"/>
</dbReference>
<protein>
    <submittedName>
        <fullName evidence="3">Uncharacterized protein</fullName>
    </submittedName>
</protein>
<keyword evidence="2" id="KW-0472">Membrane</keyword>
<dbReference type="EMBL" id="CP128399">
    <property type="protein sequence ID" value="WJW67590.1"/>
    <property type="molecule type" value="Genomic_DNA"/>
</dbReference>
<keyword evidence="2" id="KW-1133">Transmembrane helix</keyword>
<gene>
    <name evidence="3" type="ORF">HXX08_07570</name>
    <name evidence="4" type="ORF">OZ401_000859</name>
</gene>
<evidence type="ECO:0000256" key="2">
    <source>
        <dbReference type="SAM" id="Phobius"/>
    </source>
</evidence>
<feature type="compositionally biased region" description="Polar residues" evidence="1">
    <location>
        <begin position="43"/>
        <end position="59"/>
    </location>
</feature>
<evidence type="ECO:0000313" key="3">
    <source>
        <dbReference type="EMBL" id="NWJ45721.1"/>
    </source>
</evidence>
<dbReference type="AlphaFoldDB" id="A0A8T7M1T6"/>
<dbReference type="RefSeq" id="WP_341469480.1">
    <property type="nucleotide sequence ID" value="NZ_CP128399.1"/>
</dbReference>
<proteinExistence type="predicted"/>